<dbReference type="Pfam" id="PF12052">
    <property type="entry name" value="VGCC_beta4Aa_N"/>
    <property type="match status" value="1"/>
</dbReference>
<feature type="domain" description="Voltage-dependent L-type calcium channel subunit beta-1-4 N-terminal A" evidence="1">
    <location>
        <begin position="8"/>
        <end position="41"/>
    </location>
</feature>
<reference evidence="3" key="1">
    <citation type="submission" date="2016-11" db="UniProtKB">
        <authorList>
            <consortium name="WormBaseParasite"/>
        </authorList>
    </citation>
    <scope>IDENTIFICATION</scope>
</reference>
<dbReference type="InterPro" id="IPR046937">
    <property type="entry name" value="CAB1-4_N_A-dom"/>
</dbReference>
<organism evidence="2 3">
    <name type="scientific">Heterorhabditis bacteriophora</name>
    <name type="common">Entomopathogenic nematode worm</name>
    <dbReference type="NCBI Taxonomy" id="37862"/>
    <lineage>
        <taxon>Eukaryota</taxon>
        <taxon>Metazoa</taxon>
        <taxon>Ecdysozoa</taxon>
        <taxon>Nematoda</taxon>
        <taxon>Chromadorea</taxon>
        <taxon>Rhabditida</taxon>
        <taxon>Rhabditina</taxon>
        <taxon>Rhabditomorpha</taxon>
        <taxon>Strongyloidea</taxon>
        <taxon>Heterorhabditidae</taxon>
        <taxon>Heterorhabditis</taxon>
    </lineage>
</organism>
<evidence type="ECO:0000313" key="3">
    <source>
        <dbReference type="WBParaSite" id="Hba_19486"/>
    </source>
</evidence>
<dbReference type="Gene3D" id="3.30.1310.30">
    <property type="match status" value="1"/>
</dbReference>
<evidence type="ECO:0000313" key="2">
    <source>
        <dbReference type="Proteomes" id="UP000095283"/>
    </source>
</evidence>
<keyword evidence="2" id="KW-1185">Reference proteome</keyword>
<proteinExistence type="predicted"/>
<accession>A0A1I7XP20</accession>
<name>A0A1I7XP20_HETBA</name>
<dbReference type="AlphaFoldDB" id="A0A1I7XP20"/>
<evidence type="ECO:0000259" key="1">
    <source>
        <dbReference type="Pfam" id="PF12052"/>
    </source>
</evidence>
<sequence length="46" mass="5316">MTYITINSHHDDDLDLEAGNRETLRRDAERQAALQLERAKSFSTII</sequence>
<dbReference type="Proteomes" id="UP000095283">
    <property type="component" value="Unplaced"/>
</dbReference>
<protein>
    <submittedName>
        <fullName evidence="3">VGCC_beta4Aa_N domain-containing protein</fullName>
    </submittedName>
</protein>
<dbReference type="WBParaSite" id="Hba_19486">
    <property type="protein sequence ID" value="Hba_19486"/>
    <property type="gene ID" value="Hba_19486"/>
</dbReference>